<evidence type="ECO:0000256" key="1">
    <source>
        <dbReference type="ARBA" id="ARBA00004651"/>
    </source>
</evidence>
<feature type="transmembrane region" description="Helical" evidence="6">
    <location>
        <begin position="37"/>
        <end position="55"/>
    </location>
</feature>
<feature type="transmembrane region" description="Helical" evidence="6">
    <location>
        <begin position="255"/>
        <end position="277"/>
    </location>
</feature>
<feature type="transmembrane region" description="Helical" evidence="6">
    <location>
        <begin position="188"/>
        <end position="206"/>
    </location>
</feature>
<evidence type="ECO:0000256" key="3">
    <source>
        <dbReference type="ARBA" id="ARBA00022692"/>
    </source>
</evidence>
<evidence type="ECO:0000256" key="5">
    <source>
        <dbReference type="ARBA" id="ARBA00023136"/>
    </source>
</evidence>
<comment type="subcellular location">
    <subcellularLocation>
        <location evidence="1">Cell membrane</location>
        <topology evidence="1">Multi-pass membrane protein</topology>
    </subcellularLocation>
</comment>
<name>A0A381XYF5_9ZZZZ</name>
<feature type="transmembrane region" description="Helical" evidence="6">
    <location>
        <begin position="153"/>
        <end position="176"/>
    </location>
</feature>
<protein>
    <recommendedName>
        <fullName evidence="8">Flippase-like domain-containing protein</fullName>
    </recommendedName>
</protein>
<evidence type="ECO:0008006" key="8">
    <source>
        <dbReference type="Google" id="ProtNLM"/>
    </source>
</evidence>
<evidence type="ECO:0000256" key="2">
    <source>
        <dbReference type="ARBA" id="ARBA00022475"/>
    </source>
</evidence>
<dbReference type="PANTHER" id="PTHR39087">
    <property type="entry name" value="UPF0104 MEMBRANE PROTEIN MJ1595"/>
    <property type="match status" value="1"/>
</dbReference>
<dbReference type="InterPro" id="IPR022791">
    <property type="entry name" value="L-PG_synthase/AglD"/>
</dbReference>
<keyword evidence="5 6" id="KW-0472">Membrane</keyword>
<keyword evidence="3 6" id="KW-0812">Transmembrane</keyword>
<dbReference type="GO" id="GO:0005886">
    <property type="term" value="C:plasma membrane"/>
    <property type="evidence" value="ECO:0007669"/>
    <property type="project" value="UniProtKB-SubCell"/>
</dbReference>
<keyword evidence="4 6" id="KW-1133">Transmembrane helix</keyword>
<reference evidence="7" key="1">
    <citation type="submission" date="2018-05" db="EMBL/GenBank/DDBJ databases">
        <authorList>
            <person name="Lanie J.A."/>
            <person name="Ng W.-L."/>
            <person name="Kazmierczak K.M."/>
            <person name="Andrzejewski T.M."/>
            <person name="Davidsen T.M."/>
            <person name="Wayne K.J."/>
            <person name="Tettelin H."/>
            <person name="Glass J.I."/>
            <person name="Rusch D."/>
            <person name="Podicherti R."/>
            <person name="Tsui H.-C.T."/>
            <person name="Winkler M.E."/>
        </authorList>
    </citation>
    <scope>NUCLEOTIDE SEQUENCE</scope>
</reference>
<dbReference type="PANTHER" id="PTHR39087:SF2">
    <property type="entry name" value="UPF0104 MEMBRANE PROTEIN MJ1595"/>
    <property type="match status" value="1"/>
</dbReference>
<accession>A0A381XYF5</accession>
<organism evidence="7">
    <name type="scientific">marine metagenome</name>
    <dbReference type="NCBI Taxonomy" id="408172"/>
    <lineage>
        <taxon>unclassified sequences</taxon>
        <taxon>metagenomes</taxon>
        <taxon>ecological metagenomes</taxon>
    </lineage>
</organism>
<feature type="transmembrane region" description="Helical" evidence="6">
    <location>
        <begin position="221"/>
        <end position="243"/>
    </location>
</feature>
<feature type="transmembrane region" description="Helical" evidence="6">
    <location>
        <begin position="122"/>
        <end position="141"/>
    </location>
</feature>
<evidence type="ECO:0000256" key="4">
    <source>
        <dbReference type="ARBA" id="ARBA00022989"/>
    </source>
</evidence>
<dbReference type="AlphaFoldDB" id="A0A381XYF5"/>
<dbReference type="Pfam" id="PF03706">
    <property type="entry name" value="LPG_synthase_TM"/>
    <property type="match status" value="1"/>
</dbReference>
<evidence type="ECO:0000313" key="7">
    <source>
        <dbReference type="EMBL" id="SVA69187.1"/>
    </source>
</evidence>
<feature type="transmembrane region" description="Helical" evidence="6">
    <location>
        <begin position="297"/>
        <end position="320"/>
    </location>
</feature>
<sequence>MRDHVRTVIGLGLAVGLMALFLRNADFASVWSEIRSARFDLVCGSLLAIALSYAFRVRRWQQLLGPIGQVGFLAAWRATAIGFATTAVLPGRLGEVLRPYLLARGEQLSASAVFATIVLERLLDLIVVVTLLGVFLLFFSGTVRAVDWPALNALRGVGLVAAAVAAASLALIVFAARAPERLRDVMGRVAGVLPVGVAGSAGRFFAKFSAGLGVAREPGRLLVALSWSLPVWLSVALSAWCVCHAFDIPLSLSGSLLVMVLMVFGVAVPTPAGVGGFHAGFQAGVMGLYDAPVDAAVGAALVTHALSFGPITVVGIVLMLRTGLTLKGAATLAVDGTRMGDQEGLGSERRTGEGE</sequence>
<evidence type="ECO:0000256" key="6">
    <source>
        <dbReference type="SAM" id="Phobius"/>
    </source>
</evidence>
<dbReference type="EMBL" id="UINC01016656">
    <property type="protein sequence ID" value="SVA69187.1"/>
    <property type="molecule type" value="Genomic_DNA"/>
</dbReference>
<gene>
    <name evidence="7" type="ORF">METZ01_LOCUS122041</name>
</gene>
<keyword evidence="2" id="KW-1003">Cell membrane</keyword>
<proteinExistence type="predicted"/>